<evidence type="ECO:0000313" key="2">
    <source>
        <dbReference type="EMBL" id="GMN62854.1"/>
    </source>
</evidence>
<feature type="domain" description="RNase H type-1" evidence="1">
    <location>
        <begin position="17"/>
        <end position="98"/>
    </location>
</feature>
<organism evidence="2 3">
    <name type="scientific">Ficus carica</name>
    <name type="common">Common fig</name>
    <dbReference type="NCBI Taxonomy" id="3494"/>
    <lineage>
        <taxon>Eukaryota</taxon>
        <taxon>Viridiplantae</taxon>
        <taxon>Streptophyta</taxon>
        <taxon>Embryophyta</taxon>
        <taxon>Tracheophyta</taxon>
        <taxon>Spermatophyta</taxon>
        <taxon>Magnoliopsida</taxon>
        <taxon>eudicotyledons</taxon>
        <taxon>Gunneridae</taxon>
        <taxon>Pentapetalae</taxon>
        <taxon>rosids</taxon>
        <taxon>fabids</taxon>
        <taxon>Rosales</taxon>
        <taxon>Moraceae</taxon>
        <taxon>Ficeae</taxon>
        <taxon>Ficus</taxon>
    </lineage>
</organism>
<dbReference type="GO" id="GO:0004523">
    <property type="term" value="F:RNA-DNA hybrid ribonuclease activity"/>
    <property type="evidence" value="ECO:0007669"/>
    <property type="project" value="InterPro"/>
</dbReference>
<accession>A0AA88J503</accession>
<keyword evidence="3" id="KW-1185">Reference proteome</keyword>
<dbReference type="InterPro" id="IPR002156">
    <property type="entry name" value="RNaseH_domain"/>
</dbReference>
<evidence type="ECO:0000313" key="3">
    <source>
        <dbReference type="Proteomes" id="UP001187192"/>
    </source>
</evidence>
<name>A0AA88J503_FICCA</name>
<sequence>MVVSNSIPMCRGSGFVGVGAVIRDHLGVVAAACAIRNEGSFSPYIAECLTLREELLLAKNLGLQTEAVETDVVRLAHEVQNLLSLSDDSLLITNIMSLQIEGIFSSYA</sequence>
<dbReference type="AlphaFoldDB" id="A0AA88J503"/>
<proteinExistence type="predicted"/>
<comment type="caution">
    <text evidence="2">The sequence shown here is derived from an EMBL/GenBank/DDBJ whole genome shotgun (WGS) entry which is preliminary data.</text>
</comment>
<reference evidence="2" key="1">
    <citation type="submission" date="2023-07" db="EMBL/GenBank/DDBJ databases">
        <title>draft genome sequence of fig (Ficus carica).</title>
        <authorList>
            <person name="Takahashi T."/>
            <person name="Nishimura K."/>
        </authorList>
    </citation>
    <scope>NUCLEOTIDE SEQUENCE</scope>
</reference>
<evidence type="ECO:0000259" key="1">
    <source>
        <dbReference type="Pfam" id="PF13456"/>
    </source>
</evidence>
<protein>
    <recommendedName>
        <fullName evidence="1">RNase H type-1 domain-containing protein</fullName>
    </recommendedName>
</protein>
<dbReference type="Pfam" id="PF13456">
    <property type="entry name" value="RVT_3"/>
    <property type="match status" value="1"/>
</dbReference>
<gene>
    <name evidence="2" type="ORF">TIFTF001_031923</name>
</gene>
<dbReference type="EMBL" id="BTGU01000136">
    <property type="protein sequence ID" value="GMN62854.1"/>
    <property type="molecule type" value="Genomic_DNA"/>
</dbReference>
<dbReference type="Proteomes" id="UP001187192">
    <property type="component" value="Unassembled WGS sequence"/>
</dbReference>
<dbReference type="GO" id="GO:0003676">
    <property type="term" value="F:nucleic acid binding"/>
    <property type="evidence" value="ECO:0007669"/>
    <property type="project" value="InterPro"/>
</dbReference>